<reference evidence="7 8" key="1">
    <citation type="submission" date="2018-04" db="EMBL/GenBank/DDBJ databases">
        <authorList>
            <person name="Zhang X."/>
            <person name="Yuan J."/>
            <person name="Li F."/>
            <person name="Xiang J."/>
        </authorList>
    </citation>
    <scope>NUCLEOTIDE SEQUENCE [LARGE SCALE GENOMIC DNA]</scope>
    <source>
        <tissue evidence="7">Muscle</tissue>
    </source>
</reference>
<evidence type="ECO:0000313" key="7">
    <source>
        <dbReference type="EMBL" id="ROT61362.1"/>
    </source>
</evidence>
<keyword evidence="8" id="KW-1185">Reference proteome</keyword>
<dbReference type="EMBL" id="QCYY01004202">
    <property type="protein sequence ID" value="ROT61362.1"/>
    <property type="molecule type" value="Genomic_DNA"/>
</dbReference>
<dbReference type="Pfam" id="PF04819">
    <property type="entry name" value="DUF716"/>
    <property type="match status" value="1"/>
</dbReference>
<gene>
    <name evidence="7" type="ORF">C7M84_020858</name>
</gene>
<evidence type="ECO:0000256" key="4">
    <source>
        <dbReference type="ARBA" id="ARBA00022989"/>
    </source>
</evidence>
<evidence type="ECO:0000256" key="2">
    <source>
        <dbReference type="ARBA" id="ARBA00006948"/>
    </source>
</evidence>
<comment type="similarity">
    <text evidence="2">Belongs to the TMEM45 family.</text>
</comment>
<dbReference type="InterPro" id="IPR006904">
    <property type="entry name" value="DUF716"/>
</dbReference>
<sequence length="272" mass="30969">MGSFVGHAVPGTFFFFFGMWFTYRMFQRYFLCQVAAAGSGGEKCRSRYRNVSSFACPGTLPPTGEFATAFDAGKFTHIGNAQHMTMFFFFGLNGVMDVLTHYRIPVPPDMDYVSAVLAFSMEALLFYYHLHGRSHMDVQVHMLLFYVVLACAVSTALEMCYKNNVLPALCRSYFTLLQGTWFYQIGFILYPPWGPTWDQENHGQMMMVTLFFTWHNATIFVIMALAGSLIYLRVKAKGPAAMYHGLHGPLRMPKMDAEQIKNMIVDSEEEEV</sequence>
<dbReference type="InterPro" id="IPR042127">
    <property type="entry name" value="TMEM45"/>
</dbReference>
<comment type="subcellular location">
    <subcellularLocation>
        <location evidence="1">Membrane</location>
        <topology evidence="1">Multi-pass membrane protein</topology>
    </subcellularLocation>
</comment>
<name>A0A3R7PW66_PENVA</name>
<protein>
    <recommendedName>
        <fullName evidence="9">Transmembrane protein 45B</fullName>
    </recommendedName>
</protein>
<reference evidence="7 8" key="2">
    <citation type="submission" date="2019-01" db="EMBL/GenBank/DDBJ databases">
        <title>The decoding of complex shrimp genome reveals the adaptation for benthos swimmer, frequently molting mechanism and breeding impact on genome.</title>
        <authorList>
            <person name="Sun Y."/>
            <person name="Gao Y."/>
            <person name="Yu Y."/>
        </authorList>
    </citation>
    <scope>NUCLEOTIDE SEQUENCE [LARGE SCALE GENOMIC DNA]</scope>
    <source>
        <tissue evidence="7">Muscle</tissue>
    </source>
</reference>
<dbReference type="GO" id="GO:0016020">
    <property type="term" value="C:membrane"/>
    <property type="evidence" value="ECO:0007669"/>
    <property type="project" value="UniProtKB-SubCell"/>
</dbReference>
<proteinExistence type="inferred from homology"/>
<evidence type="ECO:0000256" key="6">
    <source>
        <dbReference type="SAM" id="Phobius"/>
    </source>
</evidence>
<comment type="caution">
    <text evidence="7">The sequence shown here is derived from an EMBL/GenBank/DDBJ whole genome shotgun (WGS) entry which is preliminary data.</text>
</comment>
<feature type="transmembrane region" description="Helical" evidence="6">
    <location>
        <begin position="6"/>
        <end position="23"/>
    </location>
</feature>
<keyword evidence="5 6" id="KW-0472">Membrane</keyword>
<dbReference type="PANTHER" id="PTHR16007:SF15">
    <property type="entry name" value="TRANSMEMBRANE PROTEIN 45B"/>
    <property type="match status" value="1"/>
</dbReference>
<feature type="transmembrane region" description="Helical" evidence="6">
    <location>
        <begin position="173"/>
        <end position="193"/>
    </location>
</feature>
<dbReference type="Proteomes" id="UP000283509">
    <property type="component" value="Unassembled WGS sequence"/>
</dbReference>
<evidence type="ECO:0008006" key="9">
    <source>
        <dbReference type="Google" id="ProtNLM"/>
    </source>
</evidence>
<dbReference type="OrthoDB" id="551896at2759"/>
<accession>A0A3R7PW66</accession>
<evidence type="ECO:0000256" key="3">
    <source>
        <dbReference type="ARBA" id="ARBA00022692"/>
    </source>
</evidence>
<dbReference type="AlphaFoldDB" id="A0A3R7PW66"/>
<feature type="transmembrane region" description="Helical" evidence="6">
    <location>
        <begin position="213"/>
        <end position="232"/>
    </location>
</feature>
<dbReference type="PANTHER" id="PTHR16007">
    <property type="entry name" value="EPIDIDYMAL MEMBRANE PROTEIN E9-RELATED"/>
    <property type="match status" value="1"/>
</dbReference>
<evidence type="ECO:0000256" key="5">
    <source>
        <dbReference type="ARBA" id="ARBA00023136"/>
    </source>
</evidence>
<evidence type="ECO:0000313" key="8">
    <source>
        <dbReference type="Proteomes" id="UP000283509"/>
    </source>
</evidence>
<organism evidence="7 8">
    <name type="scientific">Penaeus vannamei</name>
    <name type="common">Whiteleg shrimp</name>
    <name type="synonym">Litopenaeus vannamei</name>
    <dbReference type="NCBI Taxonomy" id="6689"/>
    <lineage>
        <taxon>Eukaryota</taxon>
        <taxon>Metazoa</taxon>
        <taxon>Ecdysozoa</taxon>
        <taxon>Arthropoda</taxon>
        <taxon>Crustacea</taxon>
        <taxon>Multicrustacea</taxon>
        <taxon>Malacostraca</taxon>
        <taxon>Eumalacostraca</taxon>
        <taxon>Eucarida</taxon>
        <taxon>Decapoda</taxon>
        <taxon>Dendrobranchiata</taxon>
        <taxon>Penaeoidea</taxon>
        <taxon>Penaeidae</taxon>
        <taxon>Penaeus</taxon>
    </lineage>
</organism>
<evidence type="ECO:0000256" key="1">
    <source>
        <dbReference type="ARBA" id="ARBA00004141"/>
    </source>
</evidence>
<feature type="transmembrane region" description="Helical" evidence="6">
    <location>
        <begin position="142"/>
        <end position="161"/>
    </location>
</feature>
<keyword evidence="4 6" id="KW-1133">Transmembrane helix</keyword>
<keyword evidence="3 6" id="KW-0812">Transmembrane</keyword>
<feature type="transmembrane region" description="Helical" evidence="6">
    <location>
        <begin position="112"/>
        <end position="130"/>
    </location>
</feature>